<proteinExistence type="predicted"/>
<dbReference type="GO" id="GO:0016757">
    <property type="term" value="F:glycosyltransferase activity"/>
    <property type="evidence" value="ECO:0007669"/>
    <property type="project" value="TreeGrafter"/>
</dbReference>
<dbReference type="InterPro" id="IPR017521">
    <property type="entry name" value="Sugar_tfrase_PEP-CTERM_Stp1"/>
</dbReference>
<protein>
    <submittedName>
        <fullName evidence="1">Glycosyl transferases group 1</fullName>
    </submittedName>
</protein>
<dbReference type="SUPFAM" id="SSF53756">
    <property type="entry name" value="UDP-Glycosyltransferase/glycogen phosphorylase"/>
    <property type="match status" value="1"/>
</dbReference>
<dbReference type="PANTHER" id="PTHR12526">
    <property type="entry name" value="GLYCOSYLTRANSFERASE"/>
    <property type="match status" value="1"/>
</dbReference>
<dbReference type="EMBL" id="CP016545">
    <property type="protein sequence ID" value="ANU08133.1"/>
    <property type="molecule type" value="Genomic_DNA"/>
</dbReference>
<dbReference type="NCBIfam" id="TIGR03087">
    <property type="entry name" value="stp1"/>
    <property type="match status" value="1"/>
</dbReference>
<dbReference type="RefSeq" id="WP_067787985.1">
    <property type="nucleotide sequence ID" value="NZ_CP016545.1"/>
</dbReference>
<evidence type="ECO:0000313" key="1">
    <source>
        <dbReference type="EMBL" id="ANU08133.1"/>
    </source>
</evidence>
<dbReference type="AlphaFoldDB" id="A0A1C7D9Z8"/>
<dbReference type="Proteomes" id="UP000092698">
    <property type="component" value="Chromosome"/>
</dbReference>
<reference evidence="1 2" key="1">
    <citation type="submission" date="2016-07" db="EMBL/GenBank/DDBJ databases">
        <title>Complete genome sequence of Altererythrobacter namhicola JCM 16345T, containing esterase-encoding genes.</title>
        <authorList>
            <person name="Cheng H."/>
            <person name="Wu Y.-H."/>
            <person name="Jian S.-L."/>
            <person name="Huo Y.-Y."/>
            <person name="Wang C.-S."/>
            <person name="Xu X.-W."/>
        </authorList>
    </citation>
    <scope>NUCLEOTIDE SEQUENCE [LARGE SCALE GENOMIC DNA]</scope>
    <source>
        <strain evidence="1 2">JCM 16345</strain>
    </source>
</reference>
<dbReference type="OrthoDB" id="9807209at2"/>
<dbReference type="Gene3D" id="3.40.50.2000">
    <property type="entry name" value="Glycogen Phosphorylase B"/>
    <property type="match status" value="2"/>
</dbReference>
<sequence length="413" mass="45067">MGGEILFLAHRMPFPPDRGDKIRSFHVLKALTRLAPVHVGTFAESADEMGYAADLARFTASQKVIRRQKPLVAAGIEALIHLEPVSVAAFRHAELSAWVEGMLAKGDIDTIYVFSGQMGQYIPASFKGRVIVDLVDVDSAKFEAYGKEKSGPVSWIEGREGRLLAREEERLAHRADMTLLVSKQEAKLLRDRMKKPDGATVEAMPNGIDSNAYSAERIAREAAMRTGRGPHLIFTGQMDYAPNVAAVKRVANRILPLIREEFPDAQFHVVGRAPTAELRALDGKGGMRVWGGVPEVKPYLAGANLALVPLEIARGVQNKVLEAMAMELPVVLTSGAATGIDAEDGVEFAVADDDTQLAERAIDLLKDRVAARTMGEAARRFVVDTMSWEASLSRLPAMLGRERNARRASRHAA</sequence>
<name>A0A1C7D9Z8_9SPHN</name>
<accession>A0A1C7D9Z8</accession>
<keyword evidence="2" id="KW-1185">Reference proteome</keyword>
<dbReference type="KEGG" id="anh:A6F65_01838"/>
<organism evidence="1 2">
    <name type="scientific">Paraurantiacibacter namhicola</name>
    <dbReference type="NCBI Taxonomy" id="645517"/>
    <lineage>
        <taxon>Bacteria</taxon>
        <taxon>Pseudomonadati</taxon>
        <taxon>Pseudomonadota</taxon>
        <taxon>Alphaproteobacteria</taxon>
        <taxon>Sphingomonadales</taxon>
        <taxon>Erythrobacteraceae</taxon>
        <taxon>Paraurantiacibacter</taxon>
    </lineage>
</organism>
<dbReference type="STRING" id="645517.A6F65_01838"/>
<dbReference type="CDD" id="cd03801">
    <property type="entry name" value="GT4_PimA-like"/>
    <property type="match status" value="1"/>
</dbReference>
<dbReference type="PANTHER" id="PTHR12526:SF600">
    <property type="entry name" value="GLYCOSYL TRANSFERASE GROUP 1"/>
    <property type="match status" value="1"/>
</dbReference>
<dbReference type="Pfam" id="PF13692">
    <property type="entry name" value="Glyco_trans_1_4"/>
    <property type="match status" value="1"/>
</dbReference>
<gene>
    <name evidence="1" type="ORF">A6F65_01838</name>
</gene>
<evidence type="ECO:0000313" key="2">
    <source>
        <dbReference type="Proteomes" id="UP000092698"/>
    </source>
</evidence>
<keyword evidence="1" id="KW-0808">Transferase</keyword>
<dbReference type="PATRIC" id="fig|645517.4.peg.1825"/>